<sequence length="307" mass="33674">TSFSETDRAARLVDIKVHTSAILAKAMDRKSAKALAAQRSFAHTSFMSGISTNLRHRYHTTTCLYVLFELIITRFESNHMDNNPTVIANNLRNLKFTEDSCIDTLAVELNDLMERYRASMTPPTFNAMDAAAISSIDGYTYIWIYHTLCVLSKAFIADTDLWDVIKNYVSTARATRVPIVLDDGWSALRNVLDNRVQRASALGHLGSAATTQARTQYVAITHAIATPAPPPQAISQPDGSFHVLNAFTIPAYAHPNCVHNPGKSCFNCGRCQSYVACVHYPQFGLSATPCVLASTAQALTNMAQSPP</sequence>
<evidence type="ECO:0000313" key="2">
    <source>
        <dbReference type="Proteomes" id="UP000266196"/>
    </source>
</evidence>
<gene>
    <name evidence="1" type="ORF">DYB31_016040</name>
</gene>
<dbReference type="AlphaFoldDB" id="A0A397EVK3"/>
<dbReference type="EMBL" id="QUTE01014306">
    <property type="protein sequence ID" value="RHZ02604.1"/>
    <property type="molecule type" value="Genomic_DNA"/>
</dbReference>
<name>A0A397EVK3_APHAT</name>
<protein>
    <submittedName>
        <fullName evidence="1">Uncharacterized protein</fullName>
    </submittedName>
</protein>
<feature type="non-terminal residue" evidence="1">
    <location>
        <position position="1"/>
    </location>
</feature>
<proteinExistence type="predicted"/>
<comment type="caution">
    <text evidence="1">The sequence shown here is derived from an EMBL/GenBank/DDBJ whole genome shotgun (WGS) entry which is preliminary data.</text>
</comment>
<organism evidence="1 2">
    <name type="scientific">Aphanomyces astaci</name>
    <name type="common">Crayfish plague agent</name>
    <dbReference type="NCBI Taxonomy" id="112090"/>
    <lineage>
        <taxon>Eukaryota</taxon>
        <taxon>Sar</taxon>
        <taxon>Stramenopiles</taxon>
        <taxon>Oomycota</taxon>
        <taxon>Saprolegniomycetes</taxon>
        <taxon>Saprolegniales</taxon>
        <taxon>Verrucalvaceae</taxon>
        <taxon>Aphanomyces</taxon>
    </lineage>
</organism>
<accession>A0A397EVK3</accession>
<reference evidence="1 2" key="1">
    <citation type="submission" date="2018-08" db="EMBL/GenBank/DDBJ databases">
        <title>Aphanomyces genome sequencing and annotation.</title>
        <authorList>
            <person name="Minardi D."/>
            <person name="Oidtmann B."/>
            <person name="Van Der Giezen M."/>
            <person name="Studholme D.J."/>
        </authorList>
    </citation>
    <scope>NUCLEOTIDE SEQUENCE [LARGE SCALE GENOMIC DNA]</scope>
    <source>
        <strain evidence="1 2">197901</strain>
    </source>
</reference>
<dbReference type="VEuPathDB" id="FungiDB:H257_08797"/>
<dbReference type="Proteomes" id="UP000266196">
    <property type="component" value="Unassembled WGS sequence"/>
</dbReference>
<evidence type="ECO:0000313" key="1">
    <source>
        <dbReference type="EMBL" id="RHZ02604.1"/>
    </source>
</evidence>